<keyword evidence="1" id="KW-1133">Transmembrane helix</keyword>
<accession>A0A7I7KZB5</accession>
<evidence type="ECO:0000256" key="1">
    <source>
        <dbReference type="SAM" id="Phobius"/>
    </source>
</evidence>
<organism evidence="2 3">
    <name type="scientific">Mycobacterium cookii</name>
    <dbReference type="NCBI Taxonomy" id="1775"/>
    <lineage>
        <taxon>Bacteria</taxon>
        <taxon>Bacillati</taxon>
        <taxon>Actinomycetota</taxon>
        <taxon>Actinomycetes</taxon>
        <taxon>Mycobacteriales</taxon>
        <taxon>Mycobacteriaceae</taxon>
        <taxon>Mycobacterium</taxon>
    </lineage>
</organism>
<feature type="transmembrane region" description="Helical" evidence="1">
    <location>
        <begin position="98"/>
        <end position="120"/>
    </location>
</feature>
<keyword evidence="3" id="KW-1185">Reference proteome</keyword>
<dbReference type="AlphaFoldDB" id="A0A7I7KZB5"/>
<dbReference type="KEGG" id="mcoo:MCOO_31590"/>
<keyword evidence="1" id="KW-0812">Transmembrane</keyword>
<keyword evidence="1" id="KW-0472">Membrane</keyword>
<dbReference type="Proteomes" id="UP000465866">
    <property type="component" value="Chromosome"/>
</dbReference>
<evidence type="ECO:0000313" key="3">
    <source>
        <dbReference type="Proteomes" id="UP000465866"/>
    </source>
</evidence>
<evidence type="ECO:0000313" key="2">
    <source>
        <dbReference type="EMBL" id="BBX47144.1"/>
    </source>
</evidence>
<dbReference type="RefSeq" id="WP_163777447.1">
    <property type="nucleotide sequence ID" value="NZ_AP022569.1"/>
</dbReference>
<name>A0A7I7KZB5_9MYCO</name>
<proteinExistence type="predicted"/>
<sequence>MGDDRYDDSAPSVDALADLQAGLVDDDTAAQLRKRVRSDPDAQNTMRALNRVRRDVAALGSDPSSAPEVDPAAVDRIRATLGKQHAVHRGGLPRSARLAVAATGLAAVAVAIWLGTRALITAPESTPSRPTTIEHITVSRPPAAIPLSDQQILALLDIRPDFGALTDPHRRASCLTGLGYPADARPLGARPVDIGGRPAILLLLPGDTPGAVSALAVTPTCSSADTGLLADRIVLRP</sequence>
<reference evidence="2 3" key="1">
    <citation type="journal article" date="2019" name="Emerg. Microbes Infect.">
        <title>Comprehensive subspecies identification of 175 nontuberculous mycobacteria species based on 7547 genomic profiles.</title>
        <authorList>
            <person name="Matsumoto Y."/>
            <person name="Kinjo T."/>
            <person name="Motooka D."/>
            <person name="Nabeya D."/>
            <person name="Jung N."/>
            <person name="Uechi K."/>
            <person name="Horii T."/>
            <person name="Iida T."/>
            <person name="Fujita J."/>
            <person name="Nakamura S."/>
        </authorList>
    </citation>
    <scope>NUCLEOTIDE SEQUENCE [LARGE SCALE GENOMIC DNA]</scope>
    <source>
        <strain evidence="2 3">JCM 12404</strain>
    </source>
</reference>
<protein>
    <submittedName>
        <fullName evidence="2">Anti-sigma-M factor RsmA</fullName>
    </submittedName>
</protein>
<dbReference type="EMBL" id="AP022569">
    <property type="protein sequence ID" value="BBX47144.1"/>
    <property type="molecule type" value="Genomic_DNA"/>
</dbReference>
<gene>
    <name evidence="2" type="primary">rsmA</name>
    <name evidence="2" type="ORF">MCOO_31590</name>
</gene>